<sequence>MAEKDEGEIRLIGSITPFMRNDLKRNANFYEVLVPLYSVSEFRSHFQMTRTTFEAFSREVAATGSIPRGNRFGRKPIPIYKQVLTFIWFISNMESMRSVTDRFNVTLRSLGWIRKRVSEAVITLREEYIKWLNDTFRLDFLLSEYFAIMQNFEAQSGFPRIIGAIDGTHIRI</sequence>
<name>A0ABN8NEV5_9CNID</name>
<comment type="caution">
    <text evidence="1">The sequence shown here is derived from an EMBL/GenBank/DDBJ whole genome shotgun (WGS) entry which is preliminary data.</text>
</comment>
<dbReference type="EMBL" id="CALNXI010000786">
    <property type="protein sequence ID" value="CAH3047487.1"/>
    <property type="molecule type" value="Genomic_DNA"/>
</dbReference>
<protein>
    <recommendedName>
        <fullName evidence="3">Nuclease HARBI1</fullName>
    </recommendedName>
</protein>
<proteinExistence type="predicted"/>
<keyword evidence="2" id="KW-1185">Reference proteome</keyword>
<evidence type="ECO:0000313" key="2">
    <source>
        <dbReference type="Proteomes" id="UP001159427"/>
    </source>
</evidence>
<evidence type="ECO:0008006" key="3">
    <source>
        <dbReference type="Google" id="ProtNLM"/>
    </source>
</evidence>
<reference evidence="1 2" key="1">
    <citation type="submission" date="2022-05" db="EMBL/GenBank/DDBJ databases">
        <authorList>
            <consortium name="Genoscope - CEA"/>
            <person name="William W."/>
        </authorList>
    </citation>
    <scope>NUCLEOTIDE SEQUENCE [LARGE SCALE GENOMIC DNA]</scope>
</reference>
<dbReference type="Proteomes" id="UP001159427">
    <property type="component" value="Unassembled WGS sequence"/>
</dbReference>
<accession>A0ABN8NEV5</accession>
<evidence type="ECO:0000313" key="1">
    <source>
        <dbReference type="EMBL" id="CAH3047487.1"/>
    </source>
</evidence>
<organism evidence="1 2">
    <name type="scientific">Porites evermanni</name>
    <dbReference type="NCBI Taxonomy" id="104178"/>
    <lineage>
        <taxon>Eukaryota</taxon>
        <taxon>Metazoa</taxon>
        <taxon>Cnidaria</taxon>
        <taxon>Anthozoa</taxon>
        <taxon>Hexacorallia</taxon>
        <taxon>Scleractinia</taxon>
        <taxon>Fungiina</taxon>
        <taxon>Poritidae</taxon>
        <taxon>Porites</taxon>
    </lineage>
</organism>
<gene>
    <name evidence="1" type="ORF">PEVE_00041410</name>
</gene>